<gene>
    <name evidence="4" type="ORF">ALE3EI_1791</name>
</gene>
<keyword evidence="5" id="KW-1185">Reference proteome</keyword>
<dbReference type="InterPro" id="IPR041698">
    <property type="entry name" value="Methyltransf_25"/>
</dbReference>
<keyword evidence="1 4" id="KW-0489">Methyltransferase</keyword>
<dbReference type="CDD" id="cd02440">
    <property type="entry name" value="AdoMet_MTases"/>
    <property type="match status" value="1"/>
</dbReference>
<dbReference type="GO" id="GO:0032259">
    <property type="term" value="P:methylation"/>
    <property type="evidence" value="ECO:0007669"/>
    <property type="project" value="UniProtKB-KW"/>
</dbReference>
<dbReference type="RefSeq" id="WP_186987945.1">
    <property type="nucleotide sequence ID" value="NZ_CP052909.1"/>
</dbReference>
<reference evidence="4 5" key="1">
    <citation type="submission" date="2020-04" db="EMBL/GenBank/DDBJ databases">
        <title>Genome sequence of Altibacter aquimarinus strain ALE3EI.</title>
        <authorList>
            <person name="Oh H.-M."/>
            <person name="Jang D."/>
        </authorList>
    </citation>
    <scope>NUCLEOTIDE SEQUENCE [LARGE SCALE GENOMIC DNA]</scope>
    <source>
        <strain evidence="4 5">ALE3EI</strain>
    </source>
</reference>
<evidence type="ECO:0000313" key="5">
    <source>
        <dbReference type="Proteomes" id="UP000515514"/>
    </source>
</evidence>
<dbReference type="InterPro" id="IPR029063">
    <property type="entry name" value="SAM-dependent_MTases_sf"/>
</dbReference>
<organism evidence="4 5">
    <name type="scientific">Constantimarinum furrinae</name>
    <dbReference type="NCBI Taxonomy" id="2562285"/>
    <lineage>
        <taxon>Bacteria</taxon>
        <taxon>Pseudomonadati</taxon>
        <taxon>Bacteroidota</taxon>
        <taxon>Flavobacteriia</taxon>
        <taxon>Flavobacteriales</taxon>
        <taxon>Flavobacteriaceae</taxon>
        <taxon>Altibacter/Constantimarinum group</taxon>
        <taxon>Constantimarinum</taxon>
    </lineage>
</organism>
<feature type="domain" description="Methyltransferase" evidence="3">
    <location>
        <begin position="56"/>
        <end position="148"/>
    </location>
</feature>
<dbReference type="Gene3D" id="3.40.50.150">
    <property type="entry name" value="Vaccinia Virus protein VP39"/>
    <property type="match status" value="1"/>
</dbReference>
<keyword evidence="2 4" id="KW-0808">Transferase</keyword>
<evidence type="ECO:0000259" key="3">
    <source>
        <dbReference type="Pfam" id="PF13649"/>
    </source>
</evidence>
<evidence type="ECO:0000313" key="4">
    <source>
        <dbReference type="EMBL" id="QNJ98340.1"/>
    </source>
</evidence>
<dbReference type="Pfam" id="PF13649">
    <property type="entry name" value="Methyltransf_25"/>
    <property type="match status" value="1"/>
</dbReference>
<dbReference type="KEGG" id="alti:ALE3EI_1791"/>
<name>A0A7G8PVH4_9FLAO</name>
<evidence type="ECO:0000256" key="2">
    <source>
        <dbReference type="ARBA" id="ARBA00022679"/>
    </source>
</evidence>
<protein>
    <submittedName>
        <fullName evidence="4">Methyltransferase family protein</fullName>
    </submittedName>
</protein>
<evidence type="ECO:0000256" key="1">
    <source>
        <dbReference type="ARBA" id="ARBA00022603"/>
    </source>
</evidence>
<proteinExistence type="predicted"/>
<dbReference type="GO" id="GO:0008168">
    <property type="term" value="F:methyltransferase activity"/>
    <property type="evidence" value="ECO:0007669"/>
    <property type="project" value="UniProtKB-KW"/>
</dbReference>
<dbReference type="Proteomes" id="UP000515514">
    <property type="component" value="Chromosome"/>
</dbReference>
<dbReference type="PANTHER" id="PTHR43861:SF1">
    <property type="entry name" value="TRANS-ACONITATE 2-METHYLTRANSFERASE"/>
    <property type="match status" value="1"/>
</dbReference>
<sequence>MSTIKSGKFQSDREGENLRSWNNVAEAYERGFMDLDLYNDSYDFFLKSLENQSAEILEIGCGPGNITRYLLSKCPELKILGIDTAKNMIDLAIKNVVSADFIVMDARKIDGLKKTFDGIVCGFCIPYLSEKDTSEVLQNCSDKLNPNGILYLSFVEGMPENSGYITGSTNDRMYFQYHSKESIQKEMQKNKMEVFKEFRKNYQKADGSSEIHIIVLGKKAQFIK</sequence>
<dbReference type="AlphaFoldDB" id="A0A7G8PVH4"/>
<dbReference type="SUPFAM" id="SSF53335">
    <property type="entry name" value="S-adenosyl-L-methionine-dependent methyltransferases"/>
    <property type="match status" value="1"/>
</dbReference>
<dbReference type="EMBL" id="CP052909">
    <property type="protein sequence ID" value="QNJ98340.1"/>
    <property type="molecule type" value="Genomic_DNA"/>
</dbReference>
<accession>A0A7G8PVH4</accession>
<dbReference type="PANTHER" id="PTHR43861">
    <property type="entry name" value="TRANS-ACONITATE 2-METHYLTRANSFERASE-RELATED"/>
    <property type="match status" value="1"/>
</dbReference>